<feature type="region of interest" description="Disordered" evidence="11">
    <location>
        <begin position="526"/>
        <end position="580"/>
    </location>
</feature>
<evidence type="ECO:0000256" key="11">
    <source>
        <dbReference type="SAM" id="MobiDB-lite"/>
    </source>
</evidence>
<dbReference type="InterPro" id="IPR018039">
    <property type="entry name" value="IF_conserved"/>
</dbReference>
<dbReference type="GO" id="GO:0030855">
    <property type="term" value="P:epithelial cell differentiation"/>
    <property type="evidence" value="ECO:0007669"/>
    <property type="project" value="TreeGrafter"/>
</dbReference>
<feature type="domain" description="IF rod" evidence="12">
    <location>
        <begin position="729"/>
        <end position="1040"/>
    </location>
</feature>
<feature type="coiled-coil region" evidence="10">
    <location>
        <begin position="832"/>
        <end position="866"/>
    </location>
</feature>
<dbReference type="EMBL" id="VBQZ03000217">
    <property type="protein sequence ID" value="MXQ98113.1"/>
    <property type="molecule type" value="Genomic_DNA"/>
</dbReference>
<feature type="domain" description="IF rod" evidence="12">
    <location>
        <begin position="131"/>
        <end position="443"/>
    </location>
</feature>
<feature type="compositionally biased region" description="Low complexity" evidence="11">
    <location>
        <begin position="1"/>
        <end position="10"/>
    </location>
</feature>
<keyword evidence="14" id="KW-1185">Reference proteome</keyword>
<dbReference type="SUPFAM" id="SSF64593">
    <property type="entry name" value="Intermediate filament protein, coiled coil region"/>
    <property type="match status" value="4"/>
</dbReference>
<feature type="coiled-coil region" evidence="10">
    <location>
        <begin position="135"/>
        <end position="169"/>
    </location>
</feature>
<dbReference type="FunFam" id="1.20.5.170:FF:000002">
    <property type="entry name" value="Type I keratin KA11"/>
    <property type="match status" value="2"/>
</dbReference>
<evidence type="ECO:0000256" key="4">
    <source>
        <dbReference type="ARBA" id="ARBA00023054"/>
    </source>
</evidence>
<organism evidence="13 14">
    <name type="scientific">Bos mutus</name>
    <name type="common">wild yak</name>
    <dbReference type="NCBI Taxonomy" id="72004"/>
    <lineage>
        <taxon>Eukaryota</taxon>
        <taxon>Metazoa</taxon>
        <taxon>Chordata</taxon>
        <taxon>Craniata</taxon>
        <taxon>Vertebrata</taxon>
        <taxon>Euteleostomi</taxon>
        <taxon>Mammalia</taxon>
        <taxon>Eutheria</taxon>
        <taxon>Laurasiatheria</taxon>
        <taxon>Artiodactyla</taxon>
        <taxon>Ruminantia</taxon>
        <taxon>Pecora</taxon>
        <taxon>Bovidae</taxon>
        <taxon>Bovinae</taxon>
        <taxon>Bos</taxon>
    </lineage>
</organism>
<dbReference type="GO" id="GO:0005882">
    <property type="term" value="C:intermediate filament"/>
    <property type="evidence" value="ECO:0007669"/>
    <property type="project" value="UniProtKB-KW"/>
</dbReference>
<gene>
    <name evidence="13" type="ORF">E5288_WYG011709</name>
</gene>
<evidence type="ECO:0000256" key="7">
    <source>
        <dbReference type="ARBA" id="ARBA00041710"/>
    </source>
</evidence>
<dbReference type="FunFam" id="1.20.5.1160:FF:000002">
    <property type="entry name" value="Type I keratin 10"/>
    <property type="match status" value="2"/>
</dbReference>
<keyword evidence="3 9" id="KW-0403">Intermediate filament</keyword>
<evidence type="ECO:0000256" key="5">
    <source>
        <dbReference type="ARBA" id="ARBA00037562"/>
    </source>
</evidence>
<feature type="coiled-coil region" evidence="10">
    <location>
        <begin position="301"/>
        <end position="428"/>
    </location>
</feature>
<dbReference type="GO" id="GO:0045109">
    <property type="term" value="P:intermediate filament organization"/>
    <property type="evidence" value="ECO:0007669"/>
    <property type="project" value="TreeGrafter"/>
</dbReference>
<dbReference type="InterPro" id="IPR002957">
    <property type="entry name" value="Keratin_I"/>
</dbReference>
<dbReference type="Gene3D" id="1.20.5.1160">
    <property type="entry name" value="Vasodilator-stimulated phosphoprotein"/>
    <property type="match status" value="2"/>
</dbReference>
<comment type="caution">
    <text evidence="13">The sequence shown here is derived from an EMBL/GenBank/DDBJ whole genome shotgun (WGS) entry which is preliminary data.</text>
</comment>
<feature type="compositionally biased region" description="Basic and acidic residues" evidence="11">
    <location>
        <begin position="549"/>
        <end position="570"/>
    </location>
</feature>
<dbReference type="PRINTS" id="PR01248">
    <property type="entry name" value="TYPE1KERATIN"/>
</dbReference>
<evidence type="ECO:0000256" key="9">
    <source>
        <dbReference type="RuleBase" id="RU000685"/>
    </source>
</evidence>
<dbReference type="PROSITE" id="PS51842">
    <property type="entry name" value="IF_ROD_2"/>
    <property type="match status" value="2"/>
</dbReference>
<evidence type="ECO:0000313" key="13">
    <source>
        <dbReference type="EMBL" id="MXQ98113.1"/>
    </source>
</evidence>
<dbReference type="Gene3D" id="1.20.5.500">
    <property type="entry name" value="Single helix bin"/>
    <property type="match status" value="2"/>
</dbReference>
<dbReference type="AlphaFoldDB" id="A0A6B0SGW1"/>
<evidence type="ECO:0000256" key="1">
    <source>
        <dbReference type="ARBA" id="ARBA00022553"/>
    </source>
</evidence>
<feature type="coiled-coil region" evidence="10">
    <location>
        <begin position="733"/>
        <end position="760"/>
    </location>
</feature>
<dbReference type="Pfam" id="PF00038">
    <property type="entry name" value="Filament"/>
    <property type="match status" value="2"/>
</dbReference>
<dbReference type="PANTHER" id="PTHR23239">
    <property type="entry name" value="INTERMEDIATE FILAMENT"/>
    <property type="match status" value="1"/>
</dbReference>
<comment type="function">
    <text evidence="5">Involved in the organization of myofibers. Together with KRT8, helps to link the contractile apparatus to dystrophin at the costameres of striated muscle.</text>
</comment>
<dbReference type="PROSITE" id="PS00226">
    <property type="entry name" value="IF_ROD_1"/>
    <property type="match status" value="1"/>
</dbReference>
<evidence type="ECO:0000256" key="6">
    <source>
        <dbReference type="ARBA" id="ARBA00040324"/>
    </source>
</evidence>
<reference evidence="13" key="1">
    <citation type="submission" date="2019-10" db="EMBL/GenBank/DDBJ databases">
        <title>The sequence and de novo assembly of the wild yak genome.</title>
        <authorList>
            <person name="Liu Y."/>
        </authorList>
    </citation>
    <scope>NUCLEOTIDE SEQUENCE [LARGE SCALE GENOMIC DNA]</scope>
    <source>
        <strain evidence="13">WY2019</strain>
    </source>
</reference>
<evidence type="ECO:0000256" key="10">
    <source>
        <dbReference type="SAM" id="Coils"/>
    </source>
</evidence>
<sequence length="1049" mass="115024">MSCRQFSSSSRSHRSGGGGGGCGGSFKSSSRFSSLGAGGGGSRFSSTSSYVMGSSGACGRGGSGSLSSSYGRGSGGGFSVGSFTGGLGGCIGGAVGGSVGLWGFGGGIGSAVGGFGGAVGGGDAGILPADEKTTMQDLNSRLASYLDKVQKLEKENTDLETKIRDWYDRQGPKNVKKDYSCYYDTIEDLKNQIVQITVENNKILVDIDNSRMTMDDFRVKFEMEQSLRQAVEADINGLRKVLDDLTMQKSDLEMQCESLQEELVALKKNHEEEMSQLCGQSTGDVNVEMNATPGVDLTKILNEMREDYEKLSAKNRSDIEQQYETQMRQIEQEVMTCSQEVESSNKEVTKLRHTVQELEIELQSQFSMKSALEKSLEDTENRYSGQLQQIQGQISILEGQLTDIRAEIECQNQEYSLLLSTKMRLEQEIKTYCSLLEGGQEDLFILVYVYIYMGSPVLSLCFLCFSVNLMEVDRQALETAKEVEVEAVMEEDPGEEVEAVVEEEVGAALVEEVALEEEVVAAVKKEVEGHPSPSPTPQNPVAVTHKHERHTDYCQRNFRQEREEPQEGESRKHKPPKKAKSEIQRLCAIGSNYNSPGHCLLPPPHPHILIITAAGPLLWQAFMRQVRASRHSSCRRTAVTPTGAASSCFAMTSYSYRQSSSTSSFGGMGGGSMRFGAGGAFRAPSIHGGSGGRGVSVSSARFVSSSSGGYGGGYGGALATSDGLLAGNEKLTMQNLNDRLASYLEKVRALEEANGDLEVKIRDWYQKQGPGPARDYSHYFKTIEDLRDQILGATIENSKIVLQIDNARLAADDFRTKFETEQALRMSVEADINGLRRVLDELTLARTDLEMQIEGLKEELAYLKKNHEEEMSVLKGQVGGQVSVEVDSAPGIDLAKILSDMRSQYEVIAEKNRKDAEAWFISQTEELNREVAGHTEQLQISKTEVTDLRRTLQGLEIELQSQLSMKAALEGTLAETEARFGAQLAQIQALISGIEAQLSDVRADTERQNQEYQHLMDIKTRLEQEIATYRNLLEGQDAYFNDLSLAKAL</sequence>
<feature type="coiled-coil region" evidence="10">
    <location>
        <begin position="228"/>
        <end position="276"/>
    </location>
</feature>
<name>A0A6B0SGW1_9CETA</name>
<dbReference type="Gene3D" id="1.20.5.170">
    <property type="match status" value="2"/>
</dbReference>
<evidence type="ECO:0000256" key="8">
    <source>
        <dbReference type="ARBA" id="ARBA00042489"/>
    </source>
</evidence>
<keyword evidence="2" id="KW-0416">Keratin</keyword>
<accession>A0A6B0SGW1</accession>
<dbReference type="InterPro" id="IPR039008">
    <property type="entry name" value="IF_rod_dom"/>
</dbReference>
<feature type="region of interest" description="Disordered" evidence="11">
    <location>
        <begin position="1"/>
        <end position="22"/>
    </location>
</feature>
<dbReference type="FunFam" id="1.20.5.500:FF:000001">
    <property type="entry name" value="Type II keratin 23"/>
    <property type="match status" value="1"/>
</dbReference>
<evidence type="ECO:0000313" key="14">
    <source>
        <dbReference type="Proteomes" id="UP000322234"/>
    </source>
</evidence>
<evidence type="ECO:0000256" key="2">
    <source>
        <dbReference type="ARBA" id="ARBA00022744"/>
    </source>
</evidence>
<proteinExistence type="inferred from homology"/>
<comment type="similarity">
    <text evidence="9">Belongs to the intermediate filament family.</text>
</comment>
<dbReference type="SMART" id="SM01391">
    <property type="entry name" value="Filament"/>
    <property type="match status" value="2"/>
</dbReference>
<keyword evidence="4 10" id="KW-0175">Coiled coil</keyword>
<dbReference type="PANTHER" id="PTHR23239:SF14">
    <property type="entry name" value="KERATIN, TYPE I CYTOSKELETAL 19"/>
    <property type="match status" value="1"/>
</dbReference>
<evidence type="ECO:0000259" key="12">
    <source>
        <dbReference type="PROSITE" id="PS51842"/>
    </source>
</evidence>
<protein>
    <recommendedName>
        <fullName evidence="6">Keratin, type I cytoskeletal 19</fullName>
    </recommendedName>
    <alternativeName>
        <fullName evidence="7">Cytokeratin-19</fullName>
    </alternativeName>
    <alternativeName>
        <fullName evidence="8">Keratin-19</fullName>
    </alternativeName>
</protein>
<evidence type="ECO:0000256" key="3">
    <source>
        <dbReference type="ARBA" id="ARBA00022754"/>
    </source>
</evidence>
<dbReference type="Proteomes" id="UP000322234">
    <property type="component" value="Unassembled WGS sequence"/>
</dbReference>
<keyword evidence="1" id="KW-0597">Phosphoprotein</keyword>
<dbReference type="GO" id="GO:0005198">
    <property type="term" value="F:structural molecule activity"/>
    <property type="evidence" value="ECO:0007669"/>
    <property type="project" value="InterPro"/>
</dbReference>